<protein>
    <submittedName>
        <fullName evidence="2">DUF4436 family protein</fullName>
    </submittedName>
</protein>
<dbReference type="RefSeq" id="WP_253648933.1">
    <property type="nucleotide sequence ID" value="NZ_BAAAMO010000001.1"/>
</dbReference>
<evidence type="ECO:0000313" key="3">
    <source>
        <dbReference type="Proteomes" id="UP001597068"/>
    </source>
</evidence>
<keyword evidence="1" id="KW-0812">Transmembrane</keyword>
<feature type="transmembrane region" description="Helical" evidence="1">
    <location>
        <begin position="248"/>
        <end position="270"/>
    </location>
</feature>
<keyword evidence="3" id="KW-1185">Reference proteome</keyword>
<feature type="transmembrane region" description="Helical" evidence="1">
    <location>
        <begin position="218"/>
        <end position="236"/>
    </location>
</feature>
<keyword evidence="1" id="KW-1133">Transmembrane helix</keyword>
<sequence>MTRARVTTMALVALVVVIYGAVVTAYATSGGDPSTTDTRQPSANGVLVYLDLDGLDGDTYSLDTRVSVYPGKDHLDSDGRLDRAMTVSVTPAASTDTMTFPAGTRAGSRPLTLYIDGDIHRWPFDTYNATGLQVRVTSDGSVVPAEVVVTNLMTSWAVHQHDVDSSATGNAITISAARTPAVIGFALALCVVLLVLPTLTLFVAISTLRRRKQFLPPIVTWFAVMLFAVIPLRNLFPGNPPIGSWVDYTVVLWVVVGLTVALTLYITAWWKHGQ</sequence>
<name>A0ABW3GBR8_9NOCA</name>
<dbReference type="Pfam" id="PF14494">
    <property type="entry name" value="DUF4436"/>
    <property type="match status" value="1"/>
</dbReference>
<proteinExistence type="predicted"/>
<evidence type="ECO:0000256" key="1">
    <source>
        <dbReference type="SAM" id="Phobius"/>
    </source>
</evidence>
<accession>A0ABW3GBR8</accession>
<gene>
    <name evidence="2" type="ORF">ACFQ04_17390</name>
</gene>
<comment type="caution">
    <text evidence="2">The sequence shown here is derived from an EMBL/GenBank/DDBJ whole genome shotgun (WGS) entry which is preliminary data.</text>
</comment>
<dbReference type="InterPro" id="IPR027948">
    <property type="entry name" value="DUF4436"/>
</dbReference>
<organism evidence="2 3">
    <name type="scientific">Williamsia deligens</name>
    <dbReference type="NCBI Taxonomy" id="321325"/>
    <lineage>
        <taxon>Bacteria</taxon>
        <taxon>Bacillati</taxon>
        <taxon>Actinomycetota</taxon>
        <taxon>Actinomycetes</taxon>
        <taxon>Mycobacteriales</taxon>
        <taxon>Nocardiaceae</taxon>
        <taxon>Williamsia</taxon>
    </lineage>
</organism>
<reference evidence="3" key="1">
    <citation type="journal article" date="2019" name="Int. J. Syst. Evol. Microbiol.">
        <title>The Global Catalogue of Microorganisms (GCM) 10K type strain sequencing project: providing services to taxonomists for standard genome sequencing and annotation.</title>
        <authorList>
            <consortium name="The Broad Institute Genomics Platform"/>
            <consortium name="The Broad Institute Genome Sequencing Center for Infectious Disease"/>
            <person name="Wu L."/>
            <person name="Ma J."/>
        </authorList>
    </citation>
    <scope>NUCLEOTIDE SEQUENCE [LARGE SCALE GENOMIC DNA]</scope>
    <source>
        <strain evidence="3">CCUG 50873</strain>
    </source>
</reference>
<dbReference type="Proteomes" id="UP001597068">
    <property type="component" value="Unassembled WGS sequence"/>
</dbReference>
<keyword evidence="1" id="KW-0472">Membrane</keyword>
<dbReference type="EMBL" id="JBHTIL010000006">
    <property type="protein sequence ID" value="MFD0927518.1"/>
    <property type="molecule type" value="Genomic_DNA"/>
</dbReference>
<evidence type="ECO:0000313" key="2">
    <source>
        <dbReference type="EMBL" id="MFD0927518.1"/>
    </source>
</evidence>
<feature type="transmembrane region" description="Helical" evidence="1">
    <location>
        <begin position="182"/>
        <end position="206"/>
    </location>
</feature>